<dbReference type="SUPFAM" id="SSF53448">
    <property type="entry name" value="Nucleotide-diphospho-sugar transferases"/>
    <property type="match status" value="1"/>
</dbReference>
<evidence type="ECO:0000256" key="2">
    <source>
        <dbReference type="ARBA" id="ARBA00022676"/>
    </source>
</evidence>
<protein>
    <submittedName>
        <fullName evidence="6">Glycosyl transferase, group 2 family protein</fullName>
    </submittedName>
</protein>
<comment type="similarity">
    <text evidence="1">Belongs to the glycosyltransferase 2 family.</text>
</comment>
<evidence type="ECO:0000313" key="7">
    <source>
        <dbReference type="Proteomes" id="UP000003835"/>
    </source>
</evidence>
<reference evidence="6 7" key="1">
    <citation type="submission" date="2008-07" db="EMBL/GenBank/DDBJ databases">
        <authorList>
            <person name="Tandeau de Marsac N."/>
            <person name="Ferriera S."/>
            <person name="Johnson J."/>
            <person name="Kravitz S."/>
            <person name="Beeson K."/>
            <person name="Sutton G."/>
            <person name="Rogers Y.-H."/>
            <person name="Friedman R."/>
            <person name="Frazier M."/>
            <person name="Venter J.C."/>
        </authorList>
    </citation>
    <scope>NUCLEOTIDE SEQUENCE [LARGE SCALE GENOMIC DNA]</scope>
    <source>
        <strain evidence="6 7">PCC 7420</strain>
    </source>
</reference>
<dbReference type="PANTHER" id="PTHR43630">
    <property type="entry name" value="POLY-BETA-1,6-N-ACETYL-D-GLUCOSAMINE SYNTHASE"/>
    <property type="match status" value="1"/>
</dbReference>
<dbReference type="EMBL" id="DS989864">
    <property type="protein sequence ID" value="EDX72431.1"/>
    <property type="molecule type" value="Genomic_DNA"/>
</dbReference>
<dbReference type="RefSeq" id="WP_006104389.1">
    <property type="nucleotide sequence ID" value="NZ_DS989864.1"/>
</dbReference>
<keyword evidence="3 6" id="KW-0808">Transferase</keyword>
<keyword evidence="2" id="KW-0328">Glycosyltransferase</keyword>
<keyword evidence="4" id="KW-0812">Transmembrane</keyword>
<keyword evidence="7" id="KW-1185">Reference proteome</keyword>
<dbReference type="Gene3D" id="3.90.550.10">
    <property type="entry name" value="Spore Coat Polysaccharide Biosynthesis Protein SpsA, Chain A"/>
    <property type="match status" value="1"/>
</dbReference>
<evidence type="ECO:0000259" key="5">
    <source>
        <dbReference type="Pfam" id="PF00535"/>
    </source>
</evidence>
<dbReference type="OrthoDB" id="396512at2"/>
<evidence type="ECO:0000313" key="6">
    <source>
        <dbReference type="EMBL" id="EDX72431.1"/>
    </source>
</evidence>
<keyword evidence="4" id="KW-1133">Transmembrane helix</keyword>
<gene>
    <name evidence="6" type="ORF">MC7420_3503</name>
</gene>
<dbReference type="eggNOG" id="COG1215">
    <property type="taxonomic scope" value="Bacteria"/>
</dbReference>
<feature type="transmembrane region" description="Helical" evidence="4">
    <location>
        <begin position="314"/>
        <end position="336"/>
    </location>
</feature>
<sequence length="361" mass="41301">MNLIIPTVTVAIPTYNEFSNIEKVIQGFLETDYPNLLEVLIADGGSTDGTVDKVIKLSLVDKRVRLLDNPLRIQSAALKLMLDEAKGDIFLRADAHCEYASNYIKQCVEVLLESKSLNVGGAQRFAAKSSFQAGVALASRSFLGSGKAKYRDPNYCGYADTVFLGCFWKRILIEVGGYKITRKEDTELNLRLLEENAQAIYVSSKIQVWYFPRKNIKSLWNQYMKYGRGCYLIGIQYPGKLPIRSNFPFYFISLIILIMFIDLILFHGNLHATIFLVAGFIAVFLEAFLVTWRFNESFESEFWRGSKENIPSFLSRYLICGVTLMVIPIAHFWGYAYQLVRHKVLHLNENYFLESGYEIKK</sequence>
<dbReference type="Pfam" id="PF00535">
    <property type="entry name" value="Glycos_transf_2"/>
    <property type="match status" value="1"/>
</dbReference>
<dbReference type="PANTHER" id="PTHR43630:SF1">
    <property type="entry name" value="POLY-BETA-1,6-N-ACETYL-D-GLUCOSAMINE SYNTHASE"/>
    <property type="match status" value="1"/>
</dbReference>
<dbReference type="AlphaFoldDB" id="B4VZZ7"/>
<organism evidence="6 7">
    <name type="scientific">Coleofasciculus chthonoplastes PCC 7420</name>
    <dbReference type="NCBI Taxonomy" id="118168"/>
    <lineage>
        <taxon>Bacteria</taxon>
        <taxon>Bacillati</taxon>
        <taxon>Cyanobacteriota</taxon>
        <taxon>Cyanophyceae</taxon>
        <taxon>Coleofasciculales</taxon>
        <taxon>Coleofasciculaceae</taxon>
        <taxon>Coleofasciculus</taxon>
    </lineage>
</organism>
<dbReference type="Proteomes" id="UP000003835">
    <property type="component" value="Unassembled WGS sequence"/>
</dbReference>
<dbReference type="CDD" id="cd02525">
    <property type="entry name" value="Succinoglycan_BP_ExoA"/>
    <property type="match status" value="1"/>
</dbReference>
<dbReference type="GO" id="GO:0016757">
    <property type="term" value="F:glycosyltransferase activity"/>
    <property type="evidence" value="ECO:0007669"/>
    <property type="project" value="UniProtKB-KW"/>
</dbReference>
<evidence type="ECO:0000256" key="4">
    <source>
        <dbReference type="SAM" id="Phobius"/>
    </source>
</evidence>
<feature type="domain" description="Glycosyltransferase 2-like" evidence="5">
    <location>
        <begin position="9"/>
        <end position="126"/>
    </location>
</feature>
<evidence type="ECO:0000256" key="1">
    <source>
        <dbReference type="ARBA" id="ARBA00006739"/>
    </source>
</evidence>
<dbReference type="HOGENOM" id="CLU_025996_19_0_3"/>
<evidence type="ECO:0000256" key="3">
    <source>
        <dbReference type="ARBA" id="ARBA00022679"/>
    </source>
</evidence>
<dbReference type="InterPro" id="IPR001173">
    <property type="entry name" value="Glyco_trans_2-like"/>
</dbReference>
<feature type="transmembrane region" description="Helical" evidence="4">
    <location>
        <begin position="247"/>
        <end position="266"/>
    </location>
</feature>
<keyword evidence="4" id="KW-0472">Membrane</keyword>
<accession>B4VZZ7</accession>
<dbReference type="STRING" id="118168.MC7420_3503"/>
<proteinExistence type="inferred from homology"/>
<dbReference type="InterPro" id="IPR029044">
    <property type="entry name" value="Nucleotide-diphossugar_trans"/>
</dbReference>
<name>B4VZZ7_9CYAN</name>
<feature type="transmembrane region" description="Helical" evidence="4">
    <location>
        <begin position="273"/>
        <end position="294"/>
    </location>
</feature>